<name>A0ABU5UB61_9CYAN</name>
<evidence type="ECO:0000313" key="2">
    <source>
        <dbReference type="Proteomes" id="UP001302120"/>
    </source>
</evidence>
<dbReference type="EMBL" id="JAYGHG010000005">
    <property type="protein sequence ID" value="MEA5580762.1"/>
    <property type="molecule type" value="Genomic_DNA"/>
</dbReference>
<dbReference type="SUPFAM" id="SSF160246">
    <property type="entry name" value="EspE N-terminal domain-like"/>
    <property type="match status" value="2"/>
</dbReference>
<protein>
    <recommendedName>
        <fullName evidence="3">Type II secretion system protein GspE N-terminal domain-containing protein</fullName>
    </recommendedName>
</protein>
<comment type="caution">
    <text evidence="1">The sequence shown here is derived from an EMBL/GenBank/DDBJ whole genome shotgun (WGS) entry which is preliminary data.</text>
</comment>
<organism evidence="1 2">
    <name type="scientific">Nodularia harveyana UHCC-0300</name>
    <dbReference type="NCBI Taxonomy" id="2974287"/>
    <lineage>
        <taxon>Bacteria</taxon>
        <taxon>Bacillati</taxon>
        <taxon>Cyanobacteriota</taxon>
        <taxon>Cyanophyceae</taxon>
        <taxon>Nostocales</taxon>
        <taxon>Nodulariaceae</taxon>
        <taxon>Nodularia</taxon>
    </lineage>
</organism>
<evidence type="ECO:0000313" key="1">
    <source>
        <dbReference type="EMBL" id="MEA5580762.1"/>
    </source>
</evidence>
<accession>A0ABU5UB61</accession>
<dbReference type="InterPro" id="IPR037257">
    <property type="entry name" value="T2SS_E_N_sf"/>
</dbReference>
<evidence type="ECO:0008006" key="3">
    <source>
        <dbReference type="Google" id="ProtNLM"/>
    </source>
</evidence>
<proteinExistence type="predicted"/>
<dbReference type="Proteomes" id="UP001302120">
    <property type="component" value="Unassembled WGS sequence"/>
</dbReference>
<keyword evidence="2" id="KW-1185">Reference proteome</keyword>
<sequence length="126" mass="14644">MLSNQFYKLGELLLRQGLISETDLKSILEEQKDNGCLLGELMLKNRLVTEKQLKKALNNQKIRLGTLLVKKRLISQEILHSFLTAQIKKQQPLGKLLVQANCISVEQLELVLQEQFWRRNGFWVID</sequence>
<reference evidence="1 2" key="1">
    <citation type="submission" date="2023-12" db="EMBL/GenBank/DDBJ databases">
        <title>Baltic Sea Cyanobacteria.</title>
        <authorList>
            <person name="Delbaje E."/>
            <person name="Fewer D.P."/>
            <person name="Shishido T.K."/>
        </authorList>
    </citation>
    <scope>NUCLEOTIDE SEQUENCE [LARGE SCALE GENOMIC DNA]</scope>
    <source>
        <strain evidence="1 2">UHCC-0300</strain>
    </source>
</reference>
<dbReference type="RefSeq" id="WP_323195104.1">
    <property type="nucleotide sequence ID" value="NZ_JAYGHG010000005.1"/>
</dbReference>
<gene>
    <name evidence="1" type="ORF">VB620_05330</name>
</gene>